<evidence type="ECO:0000256" key="1">
    <source>
        <dbReference type="ARBA" id="ARBA00023015"/>
    </source>
</evidence>
<proteinExistence type="predicted"/>
<reference evidence="8" key="1">
    <citation type="journal article" date="2019" name="Int. J. Syst. Evol. Microbiol.">
        <title>The Global Catalogue of Microorganisms (GCM) 10K type strain sequencing project: providing services to taxonomists for standard genome sequencing and annotation.</title>
        <authorList>
            <consortium name="The Broad Institute Genomics Platform"/>
            <consortium name="The Broad Institute Genome Sequencing Center for Infectious Disease"/>
            <person name="Wu L."/>
            <person name="Ma J."/>
        </authorList>
    </citation>
    <scope>NUCLEOTIDE SEQUENCE [LARGE SCALE GENOMIC DNA]</scope>
    <source>
        <strain evidence="8">KCTC 42087</strain>
    </source>
</reference>
<name>A0ABW1A2V6_9ACTN</name>
<dbReference type="EMBL" id="JBHSON010000030">
    <property type="protein sequence ID" value="MFC5748319.1"/>
    <property type="molecule type" value="Genomic_DNA"/>
</dbReference>
<feature type="compositionally biased region" description="Basic residues" evidence="5">
    <location>
        <begin position="26"/>
        <end position="38"/>
    </location>
</feature>
<dbReference type="Gene3D" id="1.10.357.10">
    <property type="entry name" value="Tetracycline Repressor, domain 2"/>
    <property type="match status" value="1"/>
</dbReference>
<dbReference type="PANTHER" id="PTHR30055">
    <property type="entry name" value="HTH-TYPE TRANSCRIPTIONAL REGULATOR RUTR"/>
    <property type="match status" value="1"/>
</dbReference>
<dbReference type="SUPFAM" id="SSF48498">
    <property type="entry name" value="Tetracyclin repressor-like, C-terminal domain"/>
    <property type="match status" value="1"/>
</dbReference>
<evidence type="ECO:0000256" key="3">
    <source>
        <dbReference type="ARBA" id="ARBA00023163"/>
    </source>
</evidence>
<feature type="DNA-binding region" description="H-T-H motif" evidence="4">
    <location>
        <begin position="60"/>
        <end position="79"/>
    </location>
</feature>
<evidence type="ECO:0000313" key="8">
    <source>
        <dbReference type="Proteomes" id="UP001596074"/>
    </source>
</evidence>
<keyword evidence="1" id="KW-0805">Transcription regulation</keyword>
<dbReference type="SUPFAM" id="SSF46689">
    <property type="entry name" value="Homeodomain-like"/>
    <property type="match status" value="1"/>
</dbReference>
<protein>
    <submittedName>
        <fullName evidence="7">TetR/AcrR family transcriptional regulator</fullName>
    </submittedName>
</protein>
<evidence type="ECO:0000256" key="5">
    <source>
        <dbReference type="SAM" id="MobiDB-lite"/>
    </source>
</evidence>
<feature type="region of interest" description="Disordered" evidence="5">
    <location>
        <begin position="1"/>
        <end position="39"/>
    </location>
</feature>
<feature type="compositionally biased region" description="Polar residues" evidence="5">
    <location>
        <begin position="1"/>
        <end position="14"/>
    </location>
</feature>
<dbReference type="InterPro" id="IPR050109">
    <property type="entry name" value="HTH-type_TetR-like_transc_reg"/>
</dbReference>
<keyword evidence="3" id="KW-0804">Transcription</keyword>
<dbReference type="RefSeq" id="WP_378283974.1">
    <property type="nucleotide sequence ID" value="NZ_JBHSON010000030.1"/>
</dbReference>
<evidence type="ECO:0000259" key="6">
    <source>
        <dbReference type="PROSITE" id="PS50977"/>
    </source>
</evidence>
<comment type="caution">
    <text evidence="7">The sequence shown here is derived from an EMBL/GenBank/DDBJ whole genome shotgun (WGS) entry which is preliminary data.</text>
</comment>
<dbReference type="InterPro" id="IPR036271">
    <property type="entry name" value="Tet_transcr_reg_TetR-rel_C_sf"/>
</dbReference>
<feature type="domain" description="HTH tetR-type" evidence="6">
    <location>
        <begin position="37"/>
        <end position="97"/>
    </location>
</feature>
<dbReference type="Proteomes" id="UP001596074">
    <property type="component" value="Unassembled WGS sequence"/>
</dbReference>
<keyword evidence="8" id="KW-1185">Reference proteome</keyword>
<evidence type="ECO:0000256" key="2">
    <source>
        <dbReference type="ARBA" id="ARBA00023125"/>
    </source>
</evidence>
<dbReference type="Pfam" id="PF00440">
    <property type="entry name" value="TetR_N"/>
    <property type="match status" value="1"/>
</dbReference>
<evidence type="ECO:0000256" key="4">
    <source>
        <dbReference type="PROSITE-ProRule" id="PRU00335"/>
    </source>
</evidence>
<dbReference type="InterPro" id="IPR009057">
    <property type="entry name" value="Homeodomain-like_sf"/>
</dbReference>
<evidence type="ECO:0000313" key="7">
    <source>
        <dbReference type="EMBL" id="MFC5748319.1"/>
    </source>
</evidence>
<sequence length="231" mass="25622">MSETSNRRTALSNASRGRRGGEGKEKRRGTGRTSRGRQTRAQLVEAAKAVFERDGFLHARIADICDAAGVSHGSFYTYFVSKEEIFKEVADAVELDLLTLEPAPADADPLQRIRAANEHYLRVYRANAKIMKVIHQVATIDAEVRETRLQRQDAFARAIERRIRQLQDAELADPEVDAGYAAHALGGMVAHFADHLFNTGNTAGFDLATATDQLTRIWTNAVGIRDDVTRN</sequence>
<dbReference type="Gene3D" id="1.10.10.60">
    <property type="entry name" value="Homeodomain-like"/>
    <property type="match status" value="1"/>
</dbReference>
<dbReference type="InterPro" id="IPR001647">
    <property type="entry name" value="HTH_TetR"/>
</dbReference>
<dbReference type="PRINTS" id="PR00455">
    <property type="entry name" value="HTHTETR"/>
</dbReference>
<dbReference type="PROSITE" id="PS50977">
    <property type="entry name" value="HTH_TETR_2"/>
    <property type="match status" value="1"/>
</dbReference>
<dbReference type="PANTHER" id="PTHR30055:SF234">
    <property type="entry name" value="HTH-TYPE TRANSCRIPTIONAL REGULATOR BETI"/>
    <property type="match status" value="1"/>
</dbReference>
<organism evidence="7 8">
    <name type="scientific">Actinomadura rugatobispora</name>
    <dbReference type="NCBI Taxonomy" id="1994"/>
    <lineage>
        <taxon>Bacteria</taxon>
        <taxon>Bacillati</taxon>
        <taxon>Actinomycetota</taxon>
        <taxon>Actinomycetes</taxon>
        <taxon>Streptosporangiales</taxon>
        <taxon>Thermomonosporaceae</taxon>
        <taxon>Actinomadura</taxon>
    </lineage>
</organism>
<keyword evidence="2 4" id="KW-0238">DNA-binding</keyword>
<accession>A0ABW1A2V6</accession>
<gene>
    <name evidence="7" type="ORF">ACFPZN_22070</name>
</gene>